<dbReference type="EMBL" id="CP002955">
    <property type="protein sequence ID" value="AEL26006.1"/>
    <property type="molecule type" value="Genomic_DNA"/>
</dbReference>
<accession>G0J512</accession>
<dbReference type="HOGENOM" id="CLU_080679_0_0_10"/>
<dbReference type="AlphaFoldDB" id="G0J512"/>
<dbReference type="STRING" id="880070.Cycma_2264"/>
<evidence type="ECO:0008006" key="3">
    <source>
        <dbReference type="Google" id="ProtNLM"/>
    </source>
</evidence>
<gene>
    <name evidence="1" type="ordered locus">Cycma_2264</name>
</gene>
<proteinExistence type="predicted"/>
<dbReference type="PROSITE" id="PS51257">
    <property type="entry name" value="PROKAR_LIPOPROTEIN"/>
    <property type="match status" value="1"/>
</dbReference>
<dbReference type="eggNOG" id="COG0760">
    <property type="taxonomic scope" value="Bacteria"/>
</dbReference>
<sequence>MRMKRKNYINHLFNKKLLAAGLMLFMTSCDLFKMKNEEEDPDNLIIATVGNANLYHTDIDHLSKEMSPDLDSAELVNRYIQSWVKKQLVIKEASQNLTINEAEINRKLLDYRYALIAYEYEKNYVEEELNKEVTQAEIEEYYQNNNKNFALKEIIVRTNFVKLEKDLPQRRQLERLLNSDEESKKQELKDFAIRYANNYFMEDSTWINFEDIILNTPLTQNNNHVQLIRNEKLIHVDDETYAYYFKILEYRLQDQVPPLEFVKDEISKIIVNKRRAEIAEKLKRDIYNNALKNNEFTIYE</sequence>
<dbReference type="Proteomes" id="UP000001635">
    <property type="component" value="Chromosome"/>
</dbReference>
<evidence type="ECO:0000313" key="1">
    <source>
        <dbReference type="EMBL" id="AEL26006.1"/>
    </source>
</evidence>
<dbReference type="KEGG" id="cmr:Cycma_2264"/>
<keyword evidence="2" id="KW-1185">Reference proteome</keyword>
<reference evidence="2" key="1">
    <citation type="submission" date="2011-07" db="EMBL/GenBank/DDBJ databases">
        <title>The complete genome of Cyclobacterium marinum DSM 745.</title>
        <authorList>
            <person name="Lucas S."/>
            <person name="Han J."/>
            <person name="Lapidus A."/>
            <person name="Bruce D."/>
            <person name="Goodwin L."/>
            <person name="Pitluck S."/>
            <person name="Peters L."/>
            <person name="Kyrpides N."/>
            <person name="Mavromatis K."/>
            <person name="Ivanova N."/>
            <person name="Ovchinnikova G."/>
            <person name="Chertkov O."/>
            <person name="Detter J.C."/>
            <person name="Tapia R."/>
            <person name="Han C."/>
            <person name="Land M."/>
            <person name="Hauser L."/>
            <person name="Markowitz V."/>
            <person name="Cheng J.-F."/>
            <person name="Hugenholtz P."/>
            <person name="Woyke T."/>
            <person name="Wu D."/>
            <person name="Tindall B."/>
            <person name="Schuetze A."/>
            <person name="Brambilla E."/>
            <person name="Klenk H.-P."/>
            <person name="Eisen J.A."/>
        </authorList>
    </citation>
    <scope>NUCLEOTIDE SEQUENCE [LARGE SCALE GENOMIC DNA]</scope>
    <source>
        <strain evidence="2">ATCC 25205 / DSM 745 / LMG 13164 / NCIMB 1802</strain>
    </source>
</reference>
<evidence type="ECO:0000313" key="2">
    <source>
        <dbReference type="Proteomes" id="UP000001635"/>
    </source>
</evidence>
<organism evidence="1 2">
    <name type="scientific">Cyclobacterium marinum (strain ATCC 25205 / DSM 745 / LMG 13164 / NCIMB 1802)</name>
    <name type="common">Flectobacillus marinus</name>
    <dbReference type="NCBI Taxonomy" id="880070"/>
    <lineage>
        <taxon>Bacteria</taxon>
        <taxon>Pseudomonadati</taxon>
        <taxon>Bacteroidota</taxon>
        <taxon>Cytophagia</taxon>
        <taxon>Cytophagales</taxon>
        <taxon>Cyclobacteriaceae</taxon>
        <taxon>Cyclobacterium</taxon>
    </lineage>
</organism>
<name>G0J512_CYCMS</name>
<protein>
    <recommendedName>
        <fullName evidence="3">Peptidyl-prolyl cis-trans isomerase</fullName>
    </recommendedName>
</protein>